<dbReference type="EMBL" id="QWET01000008">
    <property type="protein sequence ID" value="RIH64837.1"/>
    <property type="molecule type" value="Genomic_DNA"/>
</dbReference>
<evidence type="ECO:0000256" key="1">
    <source>
        <dbReference type="SAM" id="SignalP"/>
    </source>
</evidence>
<reference evidence="2 3" key="1">
    <citation type="journal article" date="2015" name="Int. J. Syst. Evol. Microbiol.">
        <title>Mariniphaga sediminis sp. nov., isolated from coastal sediment.</title>
        <authorList>
            <person name="Wang F.Q."/>
            <person name="Shen Q.Y."/>
            <person name="Chen G.J."/>
            <person name="Du Z.J."/>
        </authorList>
    </citation>
    <scope>NUCLEOTIDE SEQUENCE [LARGE SCALE GENOMIC DNA]</scope>
    <source>
        <strain evidence="2 3">SY21</strain>
    </source>
</reference>
<sequence>MKIKKALSGLIFFLVASGMTAQNGISVYEGARFRYRVDFHEGNQYTWQVFNQLGPPASASAGEFSFTGAAGLNETEIQWDLAGTYYLSVTETDLQGCSNTKALTIQVLPNHRSIGFDITASNECFTPAGFGFELALTLLANHGEPLPKKYYPVNVTFAVNGATYEQVIEPDATTLQITETMFAANPAQDTQVLIEITGATDRHSAGIFPDDESSTHTRTIFAIPEIEFTQQIQLLKRLNEKTTAHTMFIPVCMERQEPR</sequence>
<feature type="signal peptide" evidence="1">
    <location>
        <begin position="1"/>
        <end position="21"/>
    </location>
</feature>
<dbReference type="RefSeq" id="WP_119350302.1">
    <property type="nucleotide sequence ID" value="NZ_QWET01000008.1"/>
</dbReference>
<dbReference type="OrthoDB" id="1123250at2"/>
<accession>A0A399CZS4</accession>
<organism evidence="2 3">
    <name type="scientific">Mariniphaga sediminis</name>
    <dbReference type="NCBI Taxonomy" id="1628158"/>
    <lineage>
        <taxon>Bacteria</taxon>
        <taxon>Pseudomonadati</taxon>
        <taxon>Bacteroidota</taxon>
        <taxon>Bacteroidia</taxon>
        <taxon>Marinilabiliales</taxon>
        <taxon>Prolixibacteraceae</taxon>
        <taxon>Mariniphaga</taxon>
    </lineage>
</organism>
<name>A0A399CZS4_9BACT</name>
<proteinExistence type="predicted"/>
<gene>
    <name evidence="2" type="ORF">D1164_12395</name>
</gene>
<dbReference type="Proteomes" id="UP000266441">
    <property type="component" value="Unassembled WGS sequence"/>
</dbReference>
<keyword evidence="3" id="KW-1185">Reference proteome</keyword>
<feature type="chain" id="PRO_5017360281" evidence="1">
    <location>
        <begin position="22"/>
        <end position="259"/>
    </location>
</feature>
<evidence type="ECO:0000313" key="3">
    <source>
        <dbReference type="Proteomes" id="UP000266441"/>
    </source>
</evidence>
<evidence type="ECO:0000313" key="2">
    <source>
        <dbReference type="EMBL" id="RIH64837.1"/>
    </source>
</evidence>
<dbReference type="AlphaFoldDB" id="A0A399CZS4"/>
<comment type="caution">
    <text evidence="2">The sequence shown here is derived from an EMBL/GenBank/DDBJ whole genome shotgun (WGS) entry which is preliminary data.</text>
</comment>
<keyword evidence="1" id="KW-0732">Signal</keyword>
<protein>
    <submittedName>
        <fullName evidence="2">Uncharacterized protein</fullName>
    </submittedName>
</protein>